<dbReference type="PANTHER" id="PTHR10039">
    <property type="entry name" value="AMELOGENIN"/>
    <property type="match status" value="1"/>
</dbReference>
<dbReference type="Pfam" id="PF24883">
    <property type="entry name" value="NPHP3_N"/>
    <property type="match status" value="2"/>
</dbReference>
<reference evidence="3 4" key="1">
    <citation type="journal article" date="2019" name="Nat. Ecol. Evol.">
        <title>Megaphylogeny resolves global patterns of mushroom evolution.</title>
        <authorList>
            <person name="Varga T."/>
            <person name="Krizsan K."/>
            <person name="Foldi C."/>
            <person name="Dima B."/>
            <person name="Sanchez-Garcia M."/>
            <person name="Sanchez-Ramirez S."/>
            <person name="Szollosi G.J."/>
            <person name="Szarkandi J.G."/>
            <person name="Papp V."/>
            <person name="Albert L."/>
            <person name="Andreopoulos W."/>
            <person name="Angelini C."/>
            <person name="Antonin V."/>
            <person name="Barry K.W."/>
            <person name="Bougher N.L."/>
            <person name="Buchanan P."/>
            <person name="Buyck B."/>
            <person name="Bense V."/>
            <person name="Catcheside P."/>
            <person name="Chovatia M."/>
            <person name="Cooper J."/>
            <person name="Damon W."/>
            <person name="Desjardin D."/>
            <person name="Finy P."/>
            <person name="Geml J."/>
            <person name="Haridas S."/>
            <person name="Hughes K."/>
            <person name="Justo A."/>
            <person name="Karasinski D."/>
            <person name="Kautmanova I."/>
            <person name="Kiss B."/>
            <person name="Kocsube S."/>
            <person name="Kotiranta H."/>
            <person name="LaButti K.M."/>
            <person name="Lechner B.E."/>
            <person name="Liimatainen K."/>
            <person name="Lipzen A."/>
            <person name="Lukacs Z."/>
            <person name="Mihaltcheva S."/>
            <person name="Morgado L.N."/>
            <person name="Niskanen T."/>
            <person name="Noordeloos M.E."/>
            <person name="Ohm R.A."/>
            <person name="Ortiz-Santana B."/>
            <person name="Ovrebo C."/>
            <person name="Racz N."/>
            <person name="Riley R."/>
            <person name="Savchenko A."/>
            <person name="Shiryaev A."/>
            <person name="Soop K."/>
            <person name="Spirin V."/>
            <person name="Szebenyi C."/>
            <person name="Tomsovsky M."/>
            <person name="Tulloss R.E."/>
            <person name="Uehling J."/>
            <person name="Grigoriev I.V."/>
            <person name="Vagvolgyi C."/>
            <person name="Papp T."/>
            <person name="Martin F.M."/>
            <person name="Miettinen O."/>
            <person name="Hibbett D.S."/>
            <person name="Nagy L.G."/>
        </authorList>
    </citation>
    <scope>NUCLEOTIDE SEQUENCE [LARGE SCALE GENOMIC DNA]</scope>
    <source>
        <strain evidence="3 4">CBS 121175</strain>
    </source>
</reference>
<dbReference type="PANTHER" id="PTHR10039:SF17">
    <property type="entry name" value="FUNGAL STAND N-TERMINAL GOODBYE DOMAIN-CONTAINING PROTEIN-RELATED"/>
    <property type="match status" value="1"/>
</dbReference>
<dbReference type="InterPro" id="IPR056884">
    <property type="entry name" value="NPHP3-like_N"/>
</dbReference>
<dbReference type="OrthoDB" id="4760524at2759"/>
<keyword evidence="1" id="KW-0677">Repeat</keyword>
<dbReference type="SUPFAM" id="SSF52540">
    <property type="entry name" value="P-loop containing nucleoside triphosphate hydrolases"/>
    <property type="match status" value="1"/>
</dbReference>
<evidence type="ECO:0000313" key="3">
    <source>
        <dbReference type="EMBL" id="TFK17403.1"/>
    </source>
</evidence>
<sequence length="658" mass="73129">MPASLANNTVAGVGGAHILAGSKSVNLQGAQLTAVGRDNVMNINNHYSGLAMDPMQKLRSFCNVEAMHDSETAAYAPRCKPGTRTTILGDIMSWTSSSSNGPRGFLHLLWLSGPAGGGKTCIQREIVQRCEEEGILAASYFFSTRVSGLDTASPFVATIVLQLCKSIPGLQPFVEDEISGDPTVFEKSIELQVERLVLQPIHGLVHSEEGAGPTCWTALWIWRSSSPQNNLPLLPKVIVIDGLDECRNPKEQVRIIRMLASALAKASLPIRVIIASRPEYDIRSTFDEKEIESLTHRIKLEDYGCDTDIEDYLVDSLFDIRKKHPSGSSIPSDWPSRQDVQKLVEKASGQFIYASTFLQFINNPRRDLMDMFSLAINFHLSPSPSLNPFSDLDMLYTIILESTDVDIEILKTLLHGIMVSGGKFRTTDTLDRFFRLKPGTSVTALCDLHSIIHVPTSHSPTTRFHHKSIEDYLLSPERAGKFHQPLVQTHQRMFELCADHLLAPSGSATNYASSEWMRHAGTLLELDLEVSLEAFGAAAALPELEIKYRRAVFTQKQPRNHFSTLQRLGKSIHTALCSRGPDCIQVCKNIVKADEIVTMLEDPSLLQYLVNVDNIPLYVDECMAASEEDWAKSMRGNGLHHVSPEFVAQLEAKYPWKF</sequence>
<gene>
    <name evidence="3" type="ORF">FA15DRAFT_676077</name>
</gene>
<dbReference type="EMBL" id="ML210515">
    <property type="protein sequence ID" value="TFK17403.1"/>
    <property type="molecule type" value="Genomic_DNA"/>
</dbReference>
<organism evidence="3 4">
    <name type="scientific">Coprinopsis marcescibilis</name>
    <name type="common">Agaric fungus</name>
    <name type="synonym">Psathyrella marcescibilis</name>
    <dbReference type="NCBI Taxonomy" id="230819"/>
    <lineage>
        <taxon>Eukaryota</taxon>
        <taxon>Fungi</taxon>
        <taxon>Dikarya</taxon>
        <taxon>Basidiomycota</taxon>
        <taxon>Agaricomycotina</taxon>
        <taxon>Agaricomycetes</taxon>
        <taxon>Agaricomycetidae</taxon>
        <taxon>Agaricales</taxon>
        <taxon>Agaricineae</taxon>
        <taxon>Psathyrellaceae</taxon>
        <taxon>Coprinopsis</taxon>
    </lineage>
</organism>
<evidence type="ECO:0000259" key="2">
    <source>
        <dbReference type="Pfam" id="PF24883"/>
    </source>
</evidence>
<evidence type="ECO:0000256" key="1">
    <source>
        <dbReference type="ARBA" id="ARBA00022737"/>
    </source>
</evidence>
<keyword evidence="4" id="KW-1185">Reference proteome</keyword>
<dbReference type="AlphaFoldDB" id="A0A5C3KCM4"/>
<evidence type="ECO:0000313" key="4">
    <source>
        <dbReference type="Proteomes" id="UP000307440"/>
    </source>
</evidence>
<dbReference type="Gene3D" id="3.40.50.300">
    <property type="entry name" value="P-loop containing nucleotide triphosphate hydrolases"/>
    <property type="match status" value="1"/>
</dbReference>
<feature type="domain" description="Nephrocystin 3-like N-terminal" evidence="2">
    <location>
        <begin position="235"/>
        <end position="277"/>
    </location>
</feature>
<accession>A0A5C3KCM4</accession>
<proteinExistence type="predicted"/>
<dbReference type="Proteomes" id="UP000307440">
    <property type="component" value="Unassembled WGS sequence"/>
</dbReference>
<name>A0A5C3KCM4_COPMA</name>
<dbReference type="STRING" id="230819.A0A5C3KCM4"/>
<feature type="domain" description="Nephrocystin 3-like N-terminal" evidence="2">
    <location>
        <begin position="91"/>
        <end position="200"/>
    </location>
</feature>
<protein>
    <recommendedName>
        <fullName evidence="2">Nephrocystin 3-like N-terminal domain-containing protein</fullName>
    </recommendedName>
</protein>
<dbReference type="InterPro" id="IPR027417">
    <property type="entry name" value="P-loop_NTPase"/>
</dbReference>